<evidence type="ECO:0000256" key="1">
    <source>
        <dbReference type="ARBA" id="ARBA00000900"/>
    </source>
</evidence>
<feature type="domain" description="E3 Ubiquitin ligase MUL1-like" evidence="13">
    <location>
        <begin position="105"/>
        <end position="255"/>
    </location>
</feature>
<protein>
    <recommendedName>
        <fullName evidence="3">RING-type E3 ubiquitin transferase</fullName>
        <ecNumber evidence="3">2.3.2.27</ecNumber>
    </recommendedName>
</protein>
<evidence type="ECO:0000313" key="14">
    <source>
        <dbReference type="EMBL" id="TKK83933.1"/>
    </source>
</evidence>
<keyword evidence="15" id="KW-1185">Reference proteome</keyword>
<evidence type="ECO:0000256" key="11">
    <source>
        <dbReference type="ARBA" id="ARBA00023136"/>
    </source>
</evidence>
<evidence type="ECO:0000256" key="8">
    <source>
        <dbReference type="ARBA" id="ARBA00022786"/>
    </source>
</evidence>
<comment type="subcellular location">
    <subcellularLocation>
        <location evidence="2">Membrane</location>
        <topology evidence="2">Multi-pass membrane protein</topology>
    </subcellularLocation>
</comment>
<gene>
    <name evidence="14" type="ORF">FDA94_31710</name>
</gene>
<dbReference type="GO" id="GO:0008270">
    <property type="term" value="F:zinc ion binding"/>
    <property type="evidence" value="ECO:0007669"/>
    <property type="project" value="UniProtKB-KW"/>
</dbReference>
<comment type="catalytic activity">
    <reaction evidence="1">
        <text>S-ubiquitinyl-[E2 ubiquitin-conjugating enzyme]-L-cysteine + [acceptor protein]-L-lysine = [E2 ubiquitin-conjugating enzyme]-L-cysteine + N(6)-ubiquitinyl-[acceptor protein]-L-lysine.</text>
        <dbReference type="EC" id="2.3.2.27"/>
    </reaction>
</comment>
<keyword evidence="8" id="KW-0833">Ubl conjugation pathway</keyword>
<proteinExistence type="predicted"/>
<dbReference type="RefSeq" id="WP_137250740.1">
    <property type="nucleotide sequence ID" value="NZ_SZQA01000039.1"/>
</dbReference>
<dbReference type="GO" id="GO:0061630">
    <property type="term" value="F:ubiquitin protein ligase activity"/>
    <property type="evidence" value="ECO:0007669"/>
    <property type="project" value="UniProtKB-EC"/>
</dbReference>
<keyword evidence="7" id="KW-0863">Zinc-finger</keyword>
<feature type="transmembrane region" description="Helical" evidence="12">
    <location>
        <begin position="6"/>
        <end position="24"/>
    </location>
</feature>
<name>A0A4V5UYB2_9ACTN</name>
<keyword evidence="9" id="KW-0862">Zinc</keyword>
<keyword evidence="11 12" id="KW-0472">Membrane</keyword>
<accession>A0A4V5UYB2</accession>
<evidence type="ECO:0000256" key="3">
    <source>
        <dbReference type="ARBA" id="ARBA00012483"/>
    </source>
</evidence>
<dbReference type="Proteomes" id="UP000308705">
    <property type="component" value="Unassembled WGS sequence"/>
</dbReference>
<evidence type="ECO:0000256" key="10">
    <source>
        <dbReference type="ARBA" id="ARBA00022989"/>
    </source>
</evidence>
<dbReference type="InterPro" id="IPR022170">
    <property type="entry name" value="MUL1-like"/>
</dbReference>
<comment type="caution">
    <text evidence="14">The sequence shown here is derived from an EMBL/GenBank/DDBJ whole genome shotgun (WGS) entry which is preliminary data.</text>
</comment>
<dbReference type="GO" id="GO:0016020">
    <property type="term" value="C:membrane"/>
    <property type="evidence" value="ECO:0007669"/>
    <property type="project" value="UniProtKB-SubCell"/>
</dbReference>
<dbReference type="GO" id="GO:0016567">
    <property type="term" value="P:protein ubiquitination"/>
    <property type="evidence" value="ECO:0007669"/>
    <property type="project" value="InterPro"/>
</dbReference>
<reference evidence="14 15" key="1">
    <citation type="submission" date="2019-04" db="EMBL/GenBank/DDBJ databases">
        <title>Herbidospora sp. NEAU-GS14.nov., a novel actinomycete isolated from soil.</title>
        <authorList>
            <person name="Han L."/>
        </authorList>
    </citation>
    <scope>NUCLEOTIDE SEQUENCE [LARGE SCALE GENOMIC DNA]</scope>
    <source>
        <strain evidence="14 15">NEAU-GS14</strain>
    </source>
</reference>
<keyword evidence="6" id="KW-0479">Metal-binding</keyword>
<dbReference type="EMBL" id="SZQA01000039">
    <property type="protein sequence ID" value="TKK83933.1"/>
    <property type="molecule type" value="Genomic_DNA"/>
</dbReference>
<feature type="transmembrane region" description="Helical" evidence="12">
    <location>
        <begin position="245"/>
        <end position="266"/>
    </location>
</feature>
<evidence type="ECO:0000256" key="5">
    <source>
        <dbReference type="ARBA" id="ARBA00022692"/>
    </source>
</evidence>
<evidence type="ECO:0000313" key="15">
    <source>
        <dbReference type="Proteomes" id="UP000308705"/>
    </source>
</evidence>
<dbReference type="OrthoDB" id="3469619at2"/>
<evidence type="ECO:0000256" key="4">
    <source>
        <dbReference type="ARBA" id="ARBA00022679"/>
    </source>
</evidence>
<dbReference type="EC" id="2.3.2.27" evidence="3"/>
<evidence type="ECO:0000259" key="13">
    <source>
        <dbReference type="Pfam" id="PF12483"/>
    </source>
</evidence>
<keyword evidence="10 12" id="KW-1133">Transmembrane helix</keyword>
<evidence type="ECO:0000256" key="12">
    <source>
        <dbReference type="SAM" id="Phobius"/>
    </source>
</evidence>
<evidence type="ECO:0000256" key="9">
    <source>
        <dbReference type="ARBA" id="ARBA00022833"/>
    </source>
</evidence>
<organism evidence="14 15">
    <name type="scientific">Herbidospora galbida</name>
    <dbReference type="NCBI Taxonomy" id="2575442"/>
    <lineage>
        <taxon>Bacteria</taxon>
        <taxon>Bacillati</taxon>
        <taxon>Actinomycetota</taxon>
        <taxon>Actinomycetes</taxon>
        <taxon>Streptosporangiales</taxon>
        <taxon>Streptosporangiaceae</taxon>
        <taxon>Herbidospora</taxon>
    </lineage>
</organism>
<keyword evidence="5 12" id="KW-0812">Transmembrane</keyword>
<dbReference type="AlphaFoldDB" id="A0A4V5UYB2"/>
<evidence type="ECO:0000256" key="7">
    <source>
        <dbReference type="ARBA" id="ARBA00022771"/>
    </source>
</evidence>
<keyword evidence="4" id="KW-0808">Transferase</keyword>
<dbReference type="Pfam" id="PF12483">
    <property type="entry name" value="GIDE"/>
    <property type="match status" value="1"/>
</dbReference>
<evidence type="ECO:0000256" key="2">
    <source>
        <dbReference type="ARBA" id="ARBA00004141"/>
    </source>
</evidence>
<evidence type="ECO:0000256" key="6">
    <source>
        <dbReference type="ARBA" id="ARBA00022723"/>
    </source>
</evidence>
<sequence length="267" mass="29347">MWWIVTAVVFLLFAGVAYVAELVFRSDWRQMARLSEMSCADVAALAATAREAGGSFGETVQVNGVTAEGPGGLMTAPLSRRKCVWWEYQVSRVYWREPAEKDDKAQPTRVTEHLGHRHSTDRFLLTDESGSVAVSLGANRPEGTVGSHFADYARSELGSSSRAVPEQVLNAAAKTRDDSRTISYEIREHILTPGVPLFVQGEASDRAGQVVIGRPRRTNAKLIVSVIGRDQLILDKKADQRLARAVRLGLTVIAGLSLFFYLLTLVF</sequence>